<dbReference type="AlphaFoldDB" id="J9CRW5"/>
<accession>J9CRW5</accession>
<protein>
    <submittedName>
        <fullName evidence="1">Uncharacterized protein</fullName>
    </submittedName>
</protein>
<comment type="caution">
    <text evidence="1">The sequence shown here is derived from an EMBL/GenBank/DDBJ whole genome shotgun (WGS) entry which is preliminary data.</text>
</comment>
<gene>
    <name evidence="1" type="ORF">EVA_08950</name>
</gene>
<organism evidence="1">
    <name type="scientific">gut metagenome</name>
    <dbReference type="NCBI Taxonomy" id="749906"/>
    <lineage>
        <taxon>unclassified sequences</taxon>
        <taxon>metagenomes</taxon>
        <taxon>organismal metagenomes</taxon>
    </lineage>
</organism>
<sequence length="61" mass="6588">MVRSTKFFNSRILPGKGSCERNSMASAENSTLGKLFSSACLSAKYRANKGISSLRSRKAGK</sequence>
<name>J9CRW5_9ZZZZ</name>
<proteinExistence type="predicted"/>
<dbReference type="EMBL" id="AMCI01002353">
    <property type="protein sequence ID" value="EJX02941.1"/>
    <property type="molecule type" value="Genomic_DNA"/>
</dbReference>
<reference evidence="1" key="1">
    <citation type="journal article" date="2012" name="PLoS ONE">
        <title>Gene sets for utilization of primary and secondary nutrition supplies in the distal gut of endangered iberian lynx.</title>
        <authorList>
            <person name="Alcaide M."/>
            <person name="Messina E."/>
            <person name="Richter M."/>
            <person name="Bargiela R."/>
            <person name="Peplies J."/>
            <person name="Huws S.A."/>
            <person name="Newbold C.J."/>
            <person name="Golyshin P.N."/>
            <person name="Simon M.A."/>
            <person name="Lopez G."/>
            <person name="Yakimov M.M."/>
            <person name="Ferrer M."/>
        </authorList>
    </citation>
    <scope>NUCLEOTIDE SEQUENCE</scope>
</reference>
<evidence type="ECO:0000313" key="1">
    <source>
        <dbReference type="EMBL" id="EJX02941.1"/>
    </source>
</evidence>